<sequence length="221" mass="24741">MKGKAISCAHKILLHLPPPTPIPTPRLFLQADNHPEIRVVENVCFTFTRLEKKLQRDRKWFGCQDVSDHNKTNICVDLIDAFVSEREPVPAARFQDLEDTLARDVLFELISHFSVGGLRLARLPLTASSPIAQLTRFTGPELNLLKDGCSMQREDAGDYQEFRNGDVTVRHGSISANRTRTITPNYLQVNCTSNISPPAARVPLQVWELLFRRGGGLVAAT</sequence>
<dbReference type="Proteomes" id="UP001153269">
    <property type="component" value="Unassembled WGS sequence"/>
</dbReference>
<name>A0A9N7YIV5_PLEPL</name>
<gene>
    <name evidence="1" type="ORF">PLEPLA_LOCUS13757</name>
</gene>
<reference evidence="1" key="1">
    <citation type="submission" date="2020-03" db="EMBL/GenBank/DDBJ databases">
        <authorList>
            <person name="Weist P."/>
        </authorList>
    </citation>
    <scope>NUCLEOTIDE SEQUENCE</scope>
</reference>
<proteinExistence type="predicted"/>
<accession>A0A9N7YIV5</accession>
<keyword evidence="2" id="KW-1185">Reference proteome</keyword>
<evidence type="ECO:0000313" key="2">
    <source>
        <dbReference type="Proteomes" id="UP001153269"/>
    </source>
</evidence>
<organism evidence="1 2">
    <name type="scientific">Pleuronectes platessa</name>
    <name type="common">European plaice</name>
    <dbReference type="NCBI Taxonomy" id="8262"/>
    <lineage>
        <taxon>Eukaryota</taxon>
        <taxon>Metazoa</taxon>
        <taxon>Chordata</taxon>
        <taxon>Craniata</taxon>
        <taxon>Vertebrata</taxon>
        <taxon>Euteleostomi</taxon>
        <taxon>Actinopterygii</taxon>
        <taxon>Neopterygii</taxon>
        <taxon>Teleostei</taxon>
        <taxon>Neoteleostei</taxon>
        <taxon>Acanthomorphata</taxon>
        <taxon>Carangaria</taxon>
        <taxon>Pleuronectiformes</taxon>
        <taxon>Pleuronectoidei</taxon>
        <taxon>Pleuronectidae</taxon>
        <taxon>Pleuronectes</taxon>
    </lineage>
</organism>
<comment type="caution">
    <text evidence="1">The sequence shown here is derived from an EMBL/GenBank/DDBJ whole genome shotgun (WGS) entry which is preliminary data.</text>
</comment>
<dbReference type="AlphaFoldDB" id="A0A9N7YIV5"/>
<evidence type="ECO:0000313" key="1">
    <source>
        <dbReference type="EMBL" id="CAB1425824.1"/>
    </source>
</evidence>
<protein>
    <submittedName>
        <fullName evidence="1">Uncharacterized protein</fullName>
    </submittedName>
</protein>
<dbReference type="EMBL" id="CADEAL010000836">
    <property type="protein sequence ID" value="CAB1425824.1"/>
    <property type="molecule type" value="Genomic_DNA"/>
</dbReference>